<evidence type="ECO:0000313" key="2">
    <source>
        <dbReference type="Proteomes" id="UP000192727"/>
    </source>
</evidence>
<protein>
    <recommendedName>
        <fullName evidence="3">ABC transporter-like protein</fullName>
    </recommendedName>
</protein>
<dbReference type="AlphaFoldDB" id="A0A1V0URP5"/>
<gene>
    <name evidence="1" type="ORF">B7C51_08115</name>
</gene>
<organism evidence="1 2">
    <name type="scientific">Paenibacillus larvae subsp. pulvifaciens</name>
    <dbReference type="NCBI Taxonomy" id="1477"/>
    <lineage>
        <taxon>Bacteria</taxon>
        <taxon>Bacillati</taxon>
        <taxon>Bacillota</taxon>
        <taxon>Bacilli</taxon>
        <taxon>Bacillales</taxon>
        <taxon>Paenibacillaceae</taxon>
        <taxon>Paenibacillus</taxon>
    </lineage>
</organism>
<proteinExistence type="predicted"/>
<dbReference type="InterPro" id="IPR027417">
    <property type="entry name" value="P-loop_NTPase"/>
</dbReference>
<reference evidence="1 2" key="1">
    <citation type="submission" date="2017-03" db="EMBL/GenBank/DDBJ databases">
        <title>Paenibacillus larvae genome sequencing.</title>
        <authorList>
            <person name="Dingman D.W."/>
        </authorList>
    </citation>
    <scope>NUCLEOTIDE SEQUENCE [LARGE SCALE GENOMIC DNA]</scope>
    <source>
        <strain evidence="1 2">SAG 10367</strain>
    </source>
</reference>
<dbReference type="Gene3D" id="3.40.50.300">
    <property type="entry name" value="P-loop containing nucleotide triphosphate hydrolases"/>
    <property type="match status" value="1"/>
</dbReference>
<dbReference type="Proteomes" id="UP000192727">
    <property type="component" value="Chromosome"/>
</dbReference>
<name>A0A1V0URP5_9BACL</name>
<accession>A0A1V0URP5</accession>
<dbReference type="SUPFAM" id="SSF52540">
    <property type="entry name" value="P-loop containing nucleoside triphosphate hydrolases"/>
    <property type="match status" value="1"/>
</dbReference>
<sequence length="100" mass="11360">MLTNCTTNYTRKISGNHATKINLVQMIYSCGMTLLKENTKLSCTSFIVAHRLSTIRHADLILVMDKVELLAKGGYYSELYRSQFLQTPYQAQIISSCSFQ</sequence>
<evidence type="ECO:0000313" key="1">
    <source>
        <dbReference type="EMBL" id="ARF67801.1"/>
    </source>
</evidence>
<dbReference type="EMBL" id="CP020557">
    <property type="protein sequence ID" value="ARF67801.1"/>
    <property type="molecule type" value="Genomic_DNA"/>
</dbReference>
<evidence type="ECO:0008006" key="3">
    <source>
        <dbReference type="Google" id="ProtNLM"/>
    </source>
</evidence>